<feature type="domain" description="Peptidase M48" evidence="8">
    <location>
        <begin position="183"/>
        <end position="386"/>
    </location>
</feature>
<keyword evidence="6" id="KW-0482">Metalloprotease</keyword>
<evidence type="ECO:0000256" key="4">
    <source>
        <dbReference type="ARBA" id="ARBA00022801"/>
    </source>
</evidence>
<accession>A0A2T9JHM9</accession>
<evidence type="ECO:0000256" key="5">
    <source>
        <dbReference type="ARBA" id="ARBA00022833"/>
    </source>
</evidence>
<keyword evidence="4" id="KW-0378">Hydrolase</keyword>
<sequence>MAQTFDPAAATAAYLAQLPPEAHAKAAAYTHGGHWLLLWGALVALLVAFLIVRSGVLVVLRRRFEGRRSRPLLVSCWIGGLYIAFDAVLSLPWSVYSDWWRPRQYGLTSQAFTGWFVESAISLVITALIGGLFFAGLYALIRKAPRTWWLWGGGLTAAFIAIGMLLAPLYIEPIFNKYTPAPAGPVRDEVVAMARQVGVPSDRIFIYDGSKQSNAYTANVSGLFGSARVAMSDTMFKKGADIAEVRGVVGHEMGHYAHHHVVWIAGVMSLLAILAFFLVDRLFAPACRLLGGDQIRGLSDPAGLPVLGAVLTVLLLLATPLTNSLIRIAESDADRYSLVHFDEPDGLAKALVKTVEYRAATPGRLEEIIFYDHPAVGRRIRRAMDWKAAHPKPVSQAAPDAVAKAAFADHIVVFPNLPVGMDGIALKADGTWFERHDFGWAKGRYAVAGGKLCLDEERGSRRCYAIGRTRDGWTLAQGAGAPVAVVLERLSASASPG</sequence>
<protein>
    <submittedName>
        <fullName evidence="10">Peptidase M48</fullName>
    </submittedName>
</protein>
<dbReference type="InterPro" id="IPR001915">
    <property type="entry name" value="Peptidase_M48"/>
</dbReference>
<dbReference type="GO" id="GO:0004222">
    <property type="term" value="F:metalloendopeptidase activity"/>
    <property type="evidence" value="ECO:0007669"/>
    <property type="project" value="InterPro"/>
</dbReference>
<evidence type="ECO:0000256" key="3">
    <source>
        <dbReference type="ARBA" id="ARBA00022723"/>
    </source>
</evidence>
<name>A0A2T9JHM9_9CAUL</name>
<keyword evidence="2" id="KW-0645">Protease</keyword>
<evidence type="ECO:0000256" key="7">
    <source>
        <dbReference type="SAM" id="Phobius"/>
    </source>
</evidence>
<keyword evidence="7" id="KW-0812">Transmembrane</keyword>
<feature type="domain" description="CAAX prenyl protease 1 N-terminal" evidence="9">
    <location>
        <begin position="16"/>
        <end position="177"/>
    </location>
</feature>
<keyword evidence="7" id="KW-0472">Membrane</keyword>
<gene>
    <name evidence="10" type="ORF">DDF65_09870</name>
</gene>
<feature type="transmembrane region" description="Helical" evidence="7">
    <location>
        <begin position="34"/>
        <end position="60"/>
    </location>
</feature>
<dbReference type="Pfam" id="PF01435">
    <property type="entry name" value="Peptidase_M48"/>
    <property type="match status" value="1"/>
</dbReference>
<evidence type="ECO:0000259" key="9">
    <source>
        <dbReference type="Pfam" id="PF16491"/>
    </source>
</evidence>
<feature type="transmembrane region" description="Helical" evidence="7">
    <location>
        <begin position="148"/>
        <end position="171"/>
    </location>
</feature>
<dbReference type="RefSeq" id="WP_116566787.1">
    <property type="nucleotide sequence ID" value="NZ_QDKP01000033.1"/>
</dbReference>
<dbReference type="Gene3D" id="3.30.2010.10">
    <property type="entry name" value="Metalloproteases ('zincins'), catalytic domain"/>
    <property type="match status" value="1"/>
</dbReference>
<evidence type="ECO:0000313" key="10">
    <source>
        <dbReference type="EMBL" id="PVM83179.1"/>
    </source>
</evidence>
<feature type="transmembrane region" description="Helical" evidence="7">
    <location>
        <begin position="304"/>
        <end position="321"/>
    </location>
</feature>
<organism evidence="10 11">
    <name type="scientific">Caulobacter radicis</name>
    <dbReference type="NCBI Taxonomy" id="2172650"/>
    <lineage>
        <taxon>Bacteria</taxon>
        <taxon>Pseudomonadati</taxon>
        <taxon>Pseudomonadota</taxon>
        <taxon>Alphaproteobacteria</taxon>
        <taxon>Caulobacterales</taxon>
        <taxon>Caulobacteraceae</taxon>
        <taxon>Caulobacter</taxon>
    </lineage>
</organism>
<keyword evidence="3" id="KW-0479">Metal-binding</keyword>
<feature type="transmembrane region" description="Helical" evidence="7">
    <location>
        <begin position="72"/>
        <end position="95"/>
    </location>
</feature>
<dbReference type="EMBL" id="QDKP01000033">
    <property type="protein sequence ID" value="PVM83179.1"/>
    <property type="molecule type" value="Genomic_DNA"/>
</dbReference>
<keyword evidence="11" id="KW-1185">Reference proteome</keyword>
<dbReference type="PANTHER" id="PTHR10120">
    <property type="entry name" value="CAAX PRENYL PROTEASE 1"/>
    <property type="match status" value="1"/>
</dbReference>
<reference evidence="10 11" key="1">
    <citation type="submission" date="2018-04" db="EMBL/GenBank/DDBJ databases">
        <title>The genome sequence of Caulobacter sp. 736.</title>
        <authorList>
            <person name="Gao J."/>
            <person name="Sun J."/>
        </authorList>
    </citation>
    <scope>NUCLEOTIDE SEQUENCE [LARGE SCALE GENOMIC DNA]</scope>
    <source>
        <strain evidence="10 11">736</strain>
    </source>
</reference>
<evidence type="ECO:0000256" key="2">
    <source>
        <dbReference type="ARBA" id="ARBA00022670"/>
    </source>
</evidence>
<dbReference type="Pfam" id="PF16491">
    <property type="entry name" value="Peptidase_M48_N"/>
    <property type="match status" value="1"/>
</dbReference>
<comment type="caution">
    <text evidence="10">The sequence shown here is derived from an EMBL/GenBank/DDBJ whole genome shotgun (WGS) entry which is preliminary data.</text>
</comment>
<dbReference type="GO" id="GO:0046872">
    <property type="term" value="F:metal ion binding"/>
    <property type="evidence" value="ECO:0007669"/>
    <property type="project" value="UniProtKB-KW"/>
</dbReference>
<dbReference type="Proteomes" id="UP000244913">
    <property type="component" value="Unassembled WGS sequence"/>
</dbReference>
<dbReference type="InterPro" id="IPR032456">
    <property type="entry name" value="Peptidase_M48_N"/>
</dbReference>
<keyword evidence="7" id="KW-1133">Transmembrane helix</keyword>
<comment type="cofactor">
    <cofactor evidence="1">
        <name>Zn(2+)</name>
        <dbReference type="ChEBI" id="CHEBI:29105"/>
    </cofactor>
</comment>
<evidence type="ECO:0000256" key="6">
    <source>
        <dbReference type="ARBA" id="ARBA00023049"/>
    </source>
</evidence>
<proteinExistence type="predicted"/>
<evidence type="ECO:0000256" key="1">
    <source>
        <dbReference type="ARBA" id="ARBA00001947"/>
    </source>
</evidence>
<evidence type="ECO:0000259" key="8">
    <source>
        <dbReference type="Pfam" id="PF01435"/>
    </source>
</evidence>
<feature type="transmembrane region" description="Helical" evidence="7">
    <location>
        <begin position="261"/>
        <end position="283"/>
    </location>
</feature>
<feature type="transmembrane region" description="Helical" evidence="7">
    <location>
        <begin position="115"/>
        <end position="141"/>
    </location>
</feature>
<dbReference type="GO" id="GO:0006508">
    <property type="term" value="P:proteolysis"/>
    <property type="evidence" value="ECO:0007669"/>
    <property type="project" value="UniProtKB-KW"/>
</dbReference>
<dbReference type="AlphaFoldDB" id="A0A2T9JHM9"/>
<keyword evidence="5" id="KW-0862">Zinc</keyword>
<evidence type="ECO:0000313" key="11">
    <source>
        <dbReference type="Proteomes" id="UP000244913"/>
    </source>
</evidence>